<evidence type="ECO:0000256" key="4">
    <source>
        <dbReference type="ARBA" id="ARBA00022840"/>
    </source>
</evidence>
<keyword evidence="6" id="KW-0963">Cytoplasm</keyword>
<dbReference type="AlphaFoldDB" id="A0A074MED7"/>
<dbReference type="InterPro" id="IPR012094">
    <property type="entry name" value="tRNA_Ile_lys_synt"/>
</dbReference>
<comment type="caution">
    <text evidence="8">The sequence shown here is derived from an EMBL/GenBank/DDBJ whole genome shotgun (WGS) entry which is preliminary data.</text>
</comment>
<comment type="catalytic activity">
    <reaction evidence="5 6">
        <text>cytidine(34) in tRNA(Ile2) + L-lysine + ATP = lysidine(34) in tRNA(Ile2) + AMP + diphosphate + H(+)</text>
        <dbReference type="Rhea" id="RHEA:43744"/>
        <dbReference type="Rhea" id="RHEA-COMP:10625"/>
        <dbReference type="Rhea" id="RHEA-COMP:10670"/>
        <dbReference type="ChEBI" id="CHEBI:15378"/>
        <dbReference type="ChEBI" id="CHEBI:30616"/>
        <dbReference type="ChEBI" id="CHEBI:32551"/>
        <dbReference type="ChEBI" id="CHEBI:33019"/>
        <dbReference type="ChEBI" id="CHEBI:82748"/>
        <dbReference type="ChEBI" id="CHEBI:83665"/>
        <dbReference type="ChEBI" id="CHEBI:456215"/>
        <dbReference type="EC" id="6.3.4.19"/>
    </reaction>
</comment>
<dbReference type="HAMAP" id="MF_01161">
    <property type="entry name" value="tRNA_Ile_lys_synt"/>
    <property type="match status" value="1"/>
</dbReference>
<keyword evidence="4" id="KW-0067">ATP-binding</keyword>
<dbReference type="GO" id="GO:0032267">
    <property type="term" value="F:tRNA(Ile)-lysidine synthase activity"/>
    <property type="evidence" value="ECO:0007669"/>
    <property type="project" value="UniProtKB-EC"/>
</dbReference>
<dbReference type="EMBL" id="JMIW01000003">
    <property type="protein sequence ID" value="KEO90233.1"/>
    <property type="molecule type" value="Genomic_DNA"/>
</dbReference>
<feature type="domain" description="tRNA(Ile)-lysidine/2-thiocytidine synthase N-terminal" evidence="7">
    <location>
        <begin position="10"/>
        <end position="163"/>
    </location>
</feature>
<dbReference type="SUPFAM" id="SSF52402">
    <property type="entry name" value="Adenine nucleotide alpha hydrolases-like"/>
    <property type="match status" value="1"/>
</dbReference>
<evidence type="ECO:0000256" key="6">
    <source>
        <dbReference type="HAMAP-Rule" id="MF_01161"/>
    </source>
</evidence>
<dbReference type="Proteomes" id="UP000027647">
    <property type="component" value="Unassembled WGS sequence"/>
</dbReference>
<dbReference type="GO" id="GO:0005737">
    <property type="term" value="C:cytoplasm"/>
    <property type="evidence" value="ECO:0007669"/>
    <property type="project" value="UniProtKB-SubCell"/>
</dbReference>
<comment type="function">
    <text evidence="6">Ligates lysine onto the cytidine present at position 34 of the AUA codon-specific tRNA(Ile) that contains the anticodon CAU, in an ATP-dependent manner. Cytidine is converted to lysidine, thus changing the amino acid specificity of the tRNA from methionine to isoleucine.</text>
</comment>
<dbReference type="NCBIfam" id="TIGR02432">
    <property type="entry name" value="lysidine_TilS_N"/>
    <property type="match status" value="1"/>
</dbReference>
<protein>
    <recommendedName>
        <fullName evidence="6">tRNA(Ile)-lysidine synthase</fullName>
        <ecNumber evidence="6">6.3.4.19</ecNumber>
    </recommendedName>
    <alternativeName>
        <fullName evidence="6">tRNA(Ile)-2-lysyl-cytidine synthase</fullName>
    </alternativeName>
    <alternativeName>
        <fullName evidence="6">tRNA(Ile)-lysidine synthetase</fullName>
    </alternativeName>
</protein>
<accession>A0A074MED7</accession>
<dbReference type="PANTHER" id="PTHR43033:SF5">
    <property type="entry name" value="TRNA(ILE)-LYSIDINE SYNTHETASE"/>
    <property type="match status" value="1"/>
</dbReference>
<dbReference type="InterPro" id="IPR012795">
    <property type="entry name" value="tRNA_Ile_lys_synt_N"/>
</dbReference>
<dbReference type="STRING" id="1044.EH31_09085"/>
<comment type="caution">
    <text evidence="6">Lacks conserved residue(s) required for the propagation of feature annotation.</text>
</comment>
<dbReference type="Pfam" id="PF01171">
    <property type="entry name" value="ATP_bind_3"/>
    <property type="match status" value="1"/>
</dbReference>
<dbReference type="GO" id="GO:0005524">
    <property type="term" value="F:ATP binding"/>
    <property type="evidence" value="ECO:0007669"/>
    <property type="project" value="UniProtKB-KW"/>
</dbReference>
<sequence>MFLAASAMPGEIAVMSVDHSLRTSAEGEVALVENLCGALGVPFTRAKVKLASGNLQAKAREARYAALGHWAHQEGLGAVATAHHTDDAAETLLMRLARGSGIAGLAGVREWTHVPGYEDLPLIRPLLGFRKAELEEVVHAAGVAPVRDPSNANPAFDRVRVRQHLAQHEWLDAQNLAASAQHLAEGWRALEWYAQADWEEMVTREETAQGLPQYRYYCNVPRVIQIETVVRIVSELGGRVSRSEAGTAVDRLWRGENASLGGVLGRCDIEKVAKVGVEMRVWRFVPEPPRRMH</sequence>
<organism evidence="8 9">
    <name type="scientific">Erythrobacter longus</name>
    <dbReference type="NCBI Taxonomy" id="1044"/>
    <lineage>
        <taxon>Bacteria</taxon>
        <taxon>Pseudomonadati</taxon>
        <taxon>Pseudomonadota</taxon>
        <taxon>Alphaproteobacteria</taxon>
        <taxon>Sphingomonadales</taxon>
        <taxon>Erythrobacteraceae</taxon>
        <taxon>Erythrobacter/Porphyrobacter group</taxon>
        <taxon>Erythrobacter</taxon>
    </lineage>
</organism>
<dbReference type="InterPro" id="IPR011063">
    <property type="entry name" value="TilS/TtcA_N"/>
</dbReference>
<keyword evidence="1 6" id="KW-0436">Ligase</keyword>
<proteinExistence type="inferred from homology"/>
<evidence type="ECO:0000256" key="5">
    <source>
        <dbReference type="ARBA" id="ARBA00048539"/>
    </source>
</evidence>
<keyword evidence="9" id="KW-1185">Reference proteome</keyword>
<evidence type="ECO:0000256" key="3">
    <source>
        <dbReference type="ARBA" id="ARBA00022741"/>
    </source>
</evidence>
<dbReference type="eggNOG" id="COG0037">
    <property type="taxonomic scope" value="Bacteria"/>
</dbReference>
<evidence type="ECO:0000256" key="1">
    <source>
        <dbReference type="ARBA" id="ARBA00022598"/>
    </source>
</evidence>
<dbReference type="InterPro" id="IPR014729">
    <property type="entry name" value="Rossmann-like_a/b/a_fold"/>
</dbReference>
<dbReference type="EC" id="6.3.4.19" evidence="6"/>
<evidence type="ECO:0000313" key="8">
    <source>
        <dbReference type="EMBL" id="KEO90233.1"/>
    </source>
</evidence>
<keyword evidence="2 6" id="KW-0819">tRNA processing</keyword>
<reference evidence="8 9" key="1">
    <citation type="submission" date="2014-04" db="EMBL/GenBank/DDBJ databases">
        <title>A comprehensive comparison of genomes of Erythrobacter spp. strains.</title>
        <authorList>
            <person name="Zheng Q."/>
        </authorList>
    </citation>
    <scope>NUCLEOTIDE SEQUENCE [LARGE SCALE GENOMIC DNA]</scope>
    <source>
        <strain evidence="8 9">DSM 6997</strain>
    </source>
</reference>
<evidence type="ECO:0000256" key="2">
    <source>
        <dbReference type="ARBA" id="ARBA00022694"/>
    </source>
</evidence>
<evidence type="ECO:0000259" key="7">
    <source>
        <dbReference type="Pfam" id="PF01171"/>
    </source>
</evidence>
<evidence type="ECO:0000313" key="9">
    <source>
        <dbReference type="Proteomes" id="UP000027647"/>
    </source>
</evidence>
<gene>
    <name evidence="6" type="primary">tilS</name>
    <name evidence="8" type="ORF">EH31_09085</name>
</gene>
<keyword evidence="3" id="KW-0547">Nucleotide-binding</keyword>
<name>A0A074MED7_ERYLO</name>
<dbReference type="Gene3D" id="3.40.50.620">
    <property type="entry name" value="HUPs"/>
    <property type="match status" value="1"/>
</dbReference>
<comment type="subcellular location">
    <subcellularLocation>
        <location evidence="6">Cytoplasm</location>
    </subcellularLocation>
</comment>
<dbReference type="GO" id="GO:0006400">
    <property type="term" value="P:tRNA modification"/>
    <property type="evidence" value="ECO:0007669"/>
    <property type="project" value="UniProtKB-UniRule"/>
</dbReference>
<comment type="similarity">
    <text evidence="6">Belongs to the tRNA(Ile)-lysidine synthase family.</text>
</comment>
<dbReference type="CDD" id="cd01992">
    <property type="entry name" value="TilS_N"/>
    <property type="match status" value="1"/>
</dbReference>
<dbReference type="PANTHER" id="PTHR43033">
    <property type="entry name" value="TRNA(ILE)-LYSIDINE SYNTHASE-RELATED"/>
    <property type="match status" value="1"/>
</dbReference>